<dbReference type="OrthoDB" id="248495at2759"/>
<evidence type="ECO:0000256" key="3">
    <source>
        <dbReference type="ARBA" id="ARBA00022838"/>
    </source>
</evidence>
<proteinExistence type="predicted"/>
<dbReference type="InterPro" id="IPR011009">
    <property type="entry name" value="Kinase-like_dom_sf"/>
</dbReference>
<feature type="domain" description="Protein kinase" evidence="5">
    <location>
        <begin position="36"/>
        <end position="336"/>
    </location>
</feature>
<keyword evidence="7" id="KW-1185">Reference proteome</keyword>
<dbReference type="SUPFAM" id="SSF56112">
    <property type="entry name" value="Protein kinase-like (PK-like)"/>
    <property type="match status" value="1"/>
</dbReference>
<dbReference type="InterPro" id="IPR000719">
    <property type="entry name" value="Prot_kinase_dom"/>
</dbReference>
<dbReference type="InterPro" id="IPR015661">
    <property type="entry name" value="Bub1/Mad3"/>
</dbReference>
<dbReference type="GO" id="GO:0004672">
    <property type="term" value="F:protein kinase activity"/>
    <property type="evidence" value="ECO:0007669"/>
    <property type="project" value="InterPro"/>
</dbReference>
<evidence type="ECO:0000256" key="2">
    <source>
        <dbReference type="ARBA" id="ARBA00022454"/>
    </source>
</evidence>
<dbReference type="PROSITE" id="PS00108">
    <property type="entry name" value="PROTEIN_KINASE_ST"/>
    <property type="match status" value="1"/>
</dbReference>
<dbReference type="PROSITE" id="PS50011">
    <property type="entry name" value="PROTEIN_KINASE_DOM"/>
    <property type="match status" value="1"/>
</dbReference>
<evidence type="ECO:0000313" key="7">
    <source>
        <dbReference type="Proteomes" id="UP000036987"/>
    </source>
</evidence>
<comment type="subcellular location">
    <subcellularLocation>
        <location evidence="1">Chromosome</location>
        <location evidence="1">Centromere</location>
        <location evidence="1">Kinetochore</location>
    </subcellularLocation>
</comment>
<organism evidence="6 7">
    <name type="scientific">Zostera marina</name>
    <name type="common">Eelgrass</name>
    <dbReference type="NCBI Taxonomy" id="29655"/>
    <lineage>
        <taxon>Eukaryota</taxon>
        <taxon>Viridiplantae</taxon>
        <taxon>Streptophyta</taxon>
        <taxon>Embryophyta</taxon>
        <taxon>Tracheophyta</taxon>
        <taxon>Spermatophyta</taxon>
        <taxon>Magnoliopsida</taxon>
        <taxon>Liliopsida</taxon>
        <taxon>Zosteraceae</taxon>
        <taxon>Zostera</taxon>
    </lineage>
</organism>
<dbReference type="AlphaFoldDB" id="A0A0K9NNG5"/>
<dbReference type="GO" id="GO:0007094">
    <property type="term" value="P:mitotic spindle assembly checkpoint signaling"/>
    <property type="evidence" value="ECO:0007669"/>
    <property type="project" value="InterPro"/>
</dbReference>
<evidence type="ECO:0000313" key="6">
    <source>
        <dbReference type="EMBL" id="KMZ58143.1"/>
    </source>
</evidence>
<protein>
    <recommendedName>
        <fullName evidence="5">Protein kinase domain-containing protein</fullName>
    </recommendedName>
</protein>
<dbReference type="SMART" id="SM00220">
    <property type="entry name" value="S_TKc"/>
    <property type="match status" value="1"/>
</dbReference>
<dbReference type="EMBL" id="LFYR01001978">
    <property type="protein sequence ID" value="KMZ58143.1"/>
    <property type="molecule type" value="Genomic_DNA"/>
</dbReference>
<evidence type="ECO:0000259" key="5">
    <source>
        <dbReference type="PROSITE" id="PS50011"/>
    </source>
</evidence>
<comment type="caution">
    <text evidence="6">The sequence shown here is derived from an EMBL/GenBank/DDBJ whole genome shotgun (WGS) entry which is preliminary data.</text>
</comment>
<accession>A0A0K9NNG5</accession>
<keyword evidence="3" id="KW-0995">Kinetochore</keyword>
<dbReference type="GO" id="GO:0032991">
    <property type="term" value="C:protein-containing complex"/>
    <property type="evidence" value="ECO:0007669"/>
    <property type="project" value="UniProtKB-ARBA"/>
</dbReference>
<name>A0A0K9NNG5_ZOSMR</name>
<dbReference type="Pfam" id="PF00069">
    <property type="entry name" value="Pkinase"/>
    <property type="match status" value="1"/>
</dbReference>
<sequence length="338" mass="39067">MKGYHRSNKNYSGDVSLFSLRKSSKKKTIKIGPRKYCIQGCAGQGGFALVFKAIIENNPEDFVALKIQCPPFPWEFYMYRQLDQRISGLERSCFGYAHRVHIYSDRSILVTDYYSHGTLQDIINSYVVIGGSMDEILCIYYTIEMLQMLENLHAVSLIHGDFKPDNLLIRYASTCLTEDSFSTRTGPWSEKGLCLVDWGRGIDLSLFSAGTEFEGDCRTSGFRCVQMQEKQPWTYQVDTYGLCVCVHMLLHGDYMIIEKKHASDGLSYYYPKSPLKRYWNKDLWSNFFSTLLNTRSNDNDVQVLQHLRISFEDFLCKNPKLIYKLKDLLTKQKASLCK</sequence>
<dbReference type="PANTHER" id="PTHR14030:SF4">
    <property type="entry name" value="BUB1 KINASE, ISOFORM A-RELATED"/>
    <property type="match status" value="1"/>
</dbReference>
<dbReference type="Gene3D" id="1.10.510.10">
    <property type="entry name" value="Transferase(Phosphotransferase) domain 1"/>
    <property type="match status" value="1"/>
</dbReference>
<dbReference type="PANTHER" id="PTHR14030">
    <property type="entry name" value="MITOTIC CHECKPOINT SERINE/THREONINE-PROTEIN KINASE BUB1"/>
    <property type="match status" value="1"/>
</dbReference>
<dbReference type="InterPro" id="IPR008271">
    <property type="entry name" value="Ser/Thr_kinase_AS"/>
</dbReference>
<dbReference type="GO" id="GO:0000776">
    <property type="term" value="C:kinetochore"/>
    <property type="evidence" value="ECO:0007669"/>
    <property type="project" value="UniProtKB-KW"/>
</dbReference>
<evidence type="ECO:0000256" key="4">
    <source>
        <dbReference type="ARBA" id="ARBA00023328"/>
    </source>
</evidence>
<dbReference type="STRING" id="29655.A0A0K9NNG5"/>
<dbReference type="GO" id="GO:0005524">
    <property type="term" value="F:ATP binding"/>
    <property type="evidence" value="ECO:0007669"/>
    <property type="project" value="InterPro"/>
</dbReference>
<gene>
    <name evidence="6" type="ORF">ZOSMA_7G01750</name>
</gene>
<keyword evidence="4" id="KW-0137">Centromere</keyword>
<evidence type="ECO:0000256" key="1">
    <source>
        <dbReference type="ARBA" id="ARBA00004629"/>
    </source>
</evidence>
<dbReference type="Proteomes" id="UP000036987">
    <property type="component" value="Unassembled WGS sequence"/>
</dbReference>
<keyword evidence="2" id="KW-0158">Chromosome</keyword>
<dbReference type="OMA" id="CICTSEI"/>
<reference evidence="7" key="1">
    <citation type="journal article" date="2016" name="Nature">
        <title>The genome of the seagrass Zostera marina reveals angiosperm adaptation to the sea.</title>
        <authorList>
            <person name="Olsen J.L."/>
            <person name="Rouze P."/>
            <person name="Verhelst B."/>
            <person name="Lin Y.-C."/>
            <person name="Bayer T."/>
            <person name="Collen J."/>
            <person name="Dattolo E."/>
            <person name="De Paoli E."/>
            <person name="Dittami S."/>
            <person name="Maumus F."/>
            <person name="Michel G."/>
            <person name="Kersting A."/>
            <person name="Lauritano C."/>
            <person name="Lohaus R."/>
            <person name="Toepel M."/>
            <person name="Tonon T."/>
            <person name="Vanneste K."/>
            <person name="Amirebrahimi M."/>
            <person name="Brakel J."/>
            <person name="Bostroem C."/>
            <person name="Chovatia M."/>
            <person name="Grimwood J."/>
            <person name="Jenkins J.W."/>
            <person name="Jueterbock A."/>
            <person name="Mraz A."/>
            <person name="Stam W.T."/>
            <person name="Tice H."/>
            <person name="Bornberg-Bauer E."/>
            <person name="Green P.J."/>
            <person name="Pearson G.A."/>
            <person name="Procaccini G."/>
            <person name="Duarte C.M."/>
            <person name="Schmutz J."/>
            <person name="Reusch T.B.H."/>
            <person name="Van de Peer Y."/>
        </authorList>
    </citation>
    <scope>NUCLEOTIDE SEQUENCE [LARGE SCALE GENOMIC DNA]</scope>
    <source>
        <strain evidence="7">cv. Finnish</strain>
    </source>
</reference>